<dbReference type="FunFam" id="3.30.1490.20:FF:000003">
    <property type="entry name" value="acetyl-CoA carboxylase isoform X1"/>
    <property type="match status" value="1"/>
</dbReference>
<keyword evidence="13 19" id="KW-0443">Lipid metabolism</keyword>
<dbReference type="NCBIfam" id="NF006367">
    <property type="entry name" value="PRK08591.1"/>
    <property type="match status" value="1"/>
</dbReference>
<protein>
    <recommendedName>
        <fullName evidence="5 19">Biotin carboxylase</fullName>
        <ecNumber evidence="4 19">6.3.4.14</ecNumber>
    </recommendedName>
    <alternativeName>
        <fullName evidence="16 19">Acetyl-coenzyme A carboxylase biotin carboxylase subunit A</fullName>
    </alternativeName>
</protein>
<dbReference type="PROSITE" id="PS50975">
    <property type="entry name" value="ATP_GRASP"/>
    <property type="match status" value="1"/>
</dbReference>
<proteinExistence type="predicted"/>
<evidence type="ECO:0000259" key="20">
    <source>
        <dbReference type="PROSITE" id="PS50975"/>
    </source>
</evidence>
<reference evidence="22 23" key="1">
    <citation type="submission" date="2015-03" db="EMBL/GenBank/DDBJ databases">
        <title>Caedibacter varicaedens, whole genome shotgun sequence.</title>
        <authorList>
            <person name="Suzuki H."/>
            <person name="Dapper A.L."/>
            <person name="Gibson A.K."/>
            <person name="Jackson C."/>
            <person name="Lee H."/>
            <person name="Pejaver V.R."/>
            <person name="Doak T."/>
            <person name="Lynch M."/>
        </authorList>
    </citation>
    <scope>NUCLEOTIDE SEQUENCE [LARGE SCALE GENOMIC DNA]</scope>
</reference>
<dbReference type="GO" id="GO:2001295">
    <property type="term" value="P:malonyl-CoA biosynthetic process"/>
    <property type="evidence" value="ECO:0007669"/>
    <property type="project" value="UniProtKB-UniPathway"/>
</dbReference>
<dbReference type="STRING" id="1629334.Cva_01180"/>
<keyword evidence="23" id="KW-1185">Reference proteome</keyword>
<dbReference type="UniPathway" id="UPA00655">
    <property type="reaction ID" value="UER00711"/>
</dbReference>
<dbReference type="Pfam" id="PF00289">
    <property type="entry name" value="Biotin_carb_N"/>
    <property type="match status" value="1"/>
</dbReference>
<feature type="domain" description="Biotin carboxylation" evidence="21">
    <location>
        <begin position="1"/>
        <end position="444"/>
    </location>
</feature>
<dbReference type="SMART" id="SM00878">
    <property type="entry name" value="Biotin_carb_C"/>
    <property type="match status" value="1"/>
</dbReference>
<dbReference type="InterPro" id="IPR016185">
    <property type="entry name" value="PreATP-grasp_dom_sf"/>
</dbReference>
<evidence type="ECO:0000256" key="17">
    <source>
        <dbReference type="ARBA" id="ARBA00048600"/>
    </source>
</evidence>
<dbReference type="SUPFAM" id="SSF56059">
    <property type="entry name" value="Glutathione synthetase ATP-binding domain-like"/>
    <property type="match status" value="1"/>
</dbReference>
<evidence type="ECO:0000313" key="23">
    <source>
        <dbReference type="Proteomes" id="UP000036771"/>
    </source>
</evidence>
<evidence type="ECO:0000256" key="6">
    <source>
        <dbReference type="ARBA" id="ARBA00022516"/>
    </source>
</evidence>
<keyword evidence="9 18" id="KW-0547">Nucleotide-binding</keyword>
<dbReference type="PROSITE" id="PS00867">
    <property type="entry name" value="CPSASE_2"/>
    <property type="match status" value="1"/>
</dbReference>
<evidence type="ECO:0000259" key="21">
    <source>
        <dbReference type="PROSITE" id="PS50979"/>
    </source>
</evidence>
<evidence type="ECO:0000256" key="3">
    <source>
        <dbReference type="ARBA" id="ARBA00011750"/>
    </source>
</evidence>
<evidence type="ECO:0000256" key="19">
    <source>
        <dbReference type="RuleBase" id="RU365063"/>
    </source>
</evidence>
<evidence type="ECO:0000256" key="15">
    <source>
        <dbReference type="ARBA" id="ARBA00023267"/>
    </source>
</evidence>
<comment type="catalytic activity">
    <reaction evidence="17 19">
        <text>N(6)-biotinyl-L-lysyl-[protein] + hydrogencarbonate + ATP = N(6)-carboxybiotinyl-L-lysyl-[protein] + ADP + phosphate + H(+)</text>
        <dbReference type="Rhea" id="RHEA:13501"/>
        <dbReference type="Rhea" id="RHEA-COMP:10505"/>
        <dbReference type="Rhea" id="RHEA-COMP:10506"/>
        <dbReference type="ChEBI" id="CHEBI:15378"/>
        <dbReference type="ChEBI" id="CHEBI:17544"/>
        <dbReference type="ChEBI" id="CHEBI:30616"/>
        <dbReference type="ChEBI" id="CHEBI:43474"/>
        <dbReference type="ChEBI" id="CHEBI:83144"/>
        <dbReference type="ChEBI" id="CHEBI:83145"/>
        <dbReference type="ChEBI" id="CHEBI:456216"/>
        <dbReference type="EC" id="6.3.4.14"/>
    </reaction>
</comment>
<sequence length="461" mass="50962">MFKKILIANRGEIALRVIRACREMGIRSVAVHSTADNNSMHVRLADESICIGPASSRESYLNMPAIVSAATIVGADAIHPGVGFLSENAEFVRMVEEHNFVFIGPSAEHTRIMGDKITAKQAVKQFGIPVVPGMERAVTSNEEAHAFCNDAGFPVLIKAAGGGGGKGMQIVYRPESLTEALLVARNEAKVNFGNDQVFIEKFLVTPRHIEIQVLADHHGNVVHLGERDCSIQRRHQKVWEEAPSPALDDKTRSELGELVVKAVKGLGYRGVGTFEFLYENGEFYFIEMNTRIQVEHPVTEMITGIDLVRAQILVASGEKLPFTQEDIQFRGHAIECRINAEDPETFFPSPGKVTSYHTPGGLGVRIDSHLYNGYSVPPHYDSLVSKLIVFGDTRQQAIQRVNRALREYVIGGISTNIPLHQKLCTLPAMASGDYNIHWLEEWLAQQAAEKNEKEVNDPSSE</sequence>
<dbReference type="OrthoDB" id="9763189at2"/>
<evidence type="ECO:0000256" key="9">
    <source>
        <dbReference type="ARBA" id="ARBA00022741"/>
    </source>
</evidence>
<dbReference type="PROSITE" id="PS50979">
    <property type="entry name" value="BC"/>
    <property type="match status" value="1"/>
</dbReference>
<keyword evidence="8" id="KW-0479">Metal-binding</keyword>
<dbReference type="GO" id="GO:0005524">
    <property type="term" value="F:ATP binding"/>
    <property type="evidence" value="ECO:0007669"/>
    <property type="project" value="UniProtKB-UniRule"/>
</dbReference>
<dbReference type="InterPro" id="IPR005482">
    <property type="entry name" value="Biotin_COase_C"/>
</dbReference>
<dbReference type="PANTHER" id="PTHR48095:SF2">
    <property type="entry name" value="BIOTIN CARBOXYLASE, CHLOROPLASTIC"/>
    <property type="match status" value="1"/>
</dbReference>
<keyword evidence="6 19" id="KW-0444">Lipid biosynthesis</keyword>
<evidence type="ECO:0000256" key="1">
    <source>
        <dbReference type="ARBA" id="ARBA00003761"/>
    </source>
</evidence>
<dbReference type="Gene3D" id="3.30.1490.20">
    <property type="entry name" value="ATP-grasp fold, A domain"/>
    <property type="match status" value="1"/>
</dbReference>
<dbReference type="GO" id="GO:0004075">
    <property type="term" value="F:biotin carboxylase activity"/>
    <property type="evidence" value="ECO:0007669"/>
    <property type="project" value="UniProtKB-EC"/>
</dbReference>
<dbReference type="EC" id="6.3.4.14" evidence="4 19"/>
<evidence type="ECO:0000256" key="2">
    <source>
        <dbReference type="ARBA" id="ARBA00004956"/>
    </source>
</evidence>
<evidence type="ECO:0000256" key="4">
    <source>
        <dbReference type="ARBA" id="ARBA00013263"/>
    </source>
</evidence>
<dbReference type="SUPFAM" id="SSF52440">
    <property type="entry name" value="PreATP-grasp domain"/>
    <property type="match status" value="1"/>
</dbReference>
<dbReference type="Proteomes" id="UP000036771">
    <property type="component" value="Unassembled WGS sequence"/>
</dbReference>
<evidence type="ECO:0000256" key="10">
    <source>
        <dbReference type="ARBA" id="ARBA00022832"/>
    </source>
</evidence>
<feature type="domain" description="ATP-grasp" evidence="20">
    <location>
        <begin position="120"/>
        <end position="316"/>
    </location>
</feature>
<keyword evidence="14 19" id="KW-0275">Fatty acid biosynthesis</keyword>
<dbReference type="Pfam" id="PF02786">
    <property type="entry name" value="CPSase_L_D2"/>
    <property type="match status" value="1"/>
</dbReference>
<dbReference type="SUPFAM" id="SSF51246">
    <property type="entry name" value="Rudiment single hybrid motif"/>
    <property type="match status" value="1"/>
</dbReference>
<keyword evidence="15 19" id="KW-0092">Biotin</keyword>
<dbReference type="PROSITE" id="PS00866">
    <property type="entry name" value="CPSASE_1"/>
    <property type="match status" value="1"/>
</dbReference>
<dbReference type="Gene3D" id="3.30.470.20">
    <property type="entry name" value="ATP-grasp fold, B domain"/>
    <property type="match status" value="1"/>
</dbReference>
<dbReference type="InterPro" id="IPR011054">
    <property type="entry name" value="Rudment_hybrid_motif"/>
</dbReference>
<dbReference type="GO" id="GO:0006633">
    <property type="term" value="P:fatty acid biosynthetic process"/>
    <property type="evidence" value="ECO:0007669"/>
    <property type="project" value="UniProtKB-KW"/>
</dbReference>
<dbReference type="EMBL" id="BBVC01000065">
    <property type="protein sequence ID" value="GAO98518.1"/>
    <property type="molecule type" value="Genomic_DNA"/>
</dbReference>
<keyword evidence="10 19" id="KW-0276">Fatty acid metabolism</keyword>
<evidence type="ECO:0000256" key="16">
    <source>
        <dbReference type="ARBA" id="ARBA00033786"/>
    </source>
</evidence>
<dbReference type="AlphaFoldDB" id="A0A0K8ME87"/>
<dbReference type="Pfam" id="PF02785">
    <property type="entry name" value="Biotin_carb_C"/>
    <property type="match status" value="1"/>
</dbReference>
<dbReference type="PANTHER" id="PTHR48095">
    <property type="entry name" value="PYRUVATE CARBOXYLASE SUBUNIT A"/>
    <property type="match status" value="1"/>
</dbReference>
<evidence type="ECO:0000256" key="7">
    <source>
        <dbReference type="ARBA" id="ARBA00022598"/>
    </source>
</evidence>
<dbReference type="InterPro" id="IPR013815">
    <property type="entry name" value="ATP_grasp_subdomain_1"/>
</dbReference>
<organism evidence="22 23">
    <name type="scientific">Caedimonas varicaedens</name>
    <dbReference type="NCBI Taxonomy" id="1629334"/>
    <lineage>
        <taxon>Bacteria</taxon>
        <taxon>Pseudomonadati</taxon>
        <taxon>Pseudomonadota</taxon>
        <taxon>Alphaproteobacteria</taxon>
        <taxon>Holosporales</taxon>
        <taxon>Caedimonadaceae</taxon>
        <taxon>Caedimonas</taxon>
    </lineage>
</organism>
<evidence type="ECO:0000256" key="8">
    <source>
        <dbReference type="ARBA" id="ARBA00022723"/>
    </source>
</evidence>
<evidence type="ECO:0000313" key="22">
    <source>
        <dbReference type="EMBL" id="GAO98518.1"/>
    </source>
</evidence>
<evidence type="ECO:0000256" key="14">
    <source>
        <dbReference type="ARBA" id="ARBA00023160"/>
    </source>
</evidence>
<comment type="function">
    <text evidence="1 19">This protein is a component of the acetyl coenzyme A carboxylase complex; first, biotin carboxylase catalyzes the carboxylation of the carrier protein and then the transcarboxylase transfers the carboxyl group to form malonyl-CoA.</text>
</comment>
<dbReference type="GO" id="GO:0046872">
    <property type="term" value="F:metal ion binding"/>
    <property type="evidence" value="ECO:0007669"/>
    <property type="project" value="UniProtKB-KW"/>
</dbReference>
<accession>A0A0K8ME87</accession>
<evidence type="ECO:0000256" key="13">
    <source>
        <dbReference type="ARBA" id="ARBA00023098"/>
    </source>
</evidence>
<dbReference type="InterPro" id="IPR005481">
    <property type="entry name" value="BC-like_N"/>
</dbReference>
<name>A0A0K8ME87_9PROT</name>
<comment type="pathway">
    <text evidence="2 19">Lipid metabolism; malonyl-CoA biosynthesis; malonyl-CoA from acetyl-CoA: step 1/1.</text>
</comment>
<gene>
    <name evidence="22" type="primary">accC</name>
    <name evidence="22" type="ORF">Cva_01180</name>
</gene>
<keyword evidence="11 18" id="KW-0067">ATP-binding</keyword>
<comment type="caution">
    <text evidence="22">The sequence shown here is derived from an EMBL/GenBank/DDBJ whole genome shotgun (WGS) entry which is preliminary data.</text>
</comment>
<dbReference type="InterPro" id="IPR011764">
    <property type="entry name" value="Biotin_carboxylation_dom"/>
</dbReference>
<keyword evidence="7 19" id="KW-0436">Ligase</keyword>
<dbReference type="InterPro" id="IPR004549">
    <property type="entry name" value="Acetyl_CoA_COase_biotin_COase"/>
</dbReference>
<dbReference type="FunFam" id="3.40.50.20:FF:000010">
    <property type="entry name" value="Propionyl-CoA carboxylase subunit alpha"/>
    <property type="match status" value="1"/>
</dbReference>
<comment type="subunit">
    <text evidence="3 19">Acetyl-CoA carboxylase is a heterohexamer of biotin carboxyl carrier protein, biotin carboxylase and the two subunits of carboxyl transferase in a 2:2 complex.</text>
</comment>
<dbReference type="InterPro" id="IPR051602">
    <property type="entry name" value="ACC_Biotin_Carboxylase"/>
</dbReference>
<dbReference type="InterPro" id="IPR011761">
    <property type="entry name" value="ATP-grasp"/>
</dbReference>
<dbReference type="InterPro" id="IPR005479">
    <property type="entry name" value="CPAse_ATP-bd"/>
</dbReference>
<dbReference type="NCBIfam" id="TIGR00514">
    <property type="entry name" value="accC"/>
    <property type="match status" value="1"/>
</dbReference>
<dbReference type="Gene3D" id="3.40.50.20">
    <property type="match status" value="1"/>
</dbReference>
<evidence type="ECO:0000256" key="18">
    <source>
        <dbReference type="PROSITE-ProRule" id="PRU00409"/>
    </source>
</evidence>
<keyword evidence="12" id="KW-0460">Magnesium</keyword>
<evidence type="ECO:0000256" key="12">
    <source>
        <dbReference type="ARBA" id="ARBA00022842"/>
    </source>
</evidence>
<evidence type="ECO:0000256" key="11">
    <source>
        <dbReference type="ARBA" id="ARBA00022840"/>
    </source>
</evidence>
<evidence type="ECO:0000256" key="5">
    <source>
        <dbReference type="ARBA" id="ARBA00017242"/>
    </source>
</evidence>